<keyword evidence="1" id="KW-0472">Membrane</keyword>
<keyword evidence="1" id="KW-1133">Transmembrane helix</keyword>
<feature type="transmembrane region" description="Helical" evidence="1">
    <location>
        <begin position="112"/>
        <end position="135"/>
    </location>
</feature>
<dbReference type="InterPro" id="IPR047730">
    <property type="entry name" value="ABZJ_00895-like"/>
</dbReference>
<keyword evidence="1" id="KW-0812">Transmembrane</keyword>
<dbReference type="EMBL" id="JAVIDL010000006">
    <property type="protein sequence ID" value="MDQ8935053.1"/>
    <property type="molecule type" value="Genomic_DNA"/>
</dbReference>
<feature type="transmembrane region" description="Helical" evidence="1">
    <location>
        <begin position="35"/>
        <end position="54"/>
    </location>
</feature>
<dbReference type="AlphaFoldDB" id="A0AAW8J6I7"/>
<feature type="transmembrane region" description="Helical" evidence="1">
    <location>
        <begin position="66"/>
        <end position="92"/>
    </location>
</feature>
<dbReference type="RefSeq" id="WP_308981101.1">
    <property type="nucleotide sequence ID" value="NZ_JAVIDL010000006.1"/>
</dbReference>
<gene>
    <name evidence="2" type="ORF">RFH47_04825</name>
</gene>
<proteinExistence type="predicted"/>
<accession>A0AAW8J6I7</accession>
<feature type="transmembrane region" description="Helical" evidence="1">
    <location>
        <begin position="7"/>
        <end position="29"/>
    </location>
</feature>
<protein>
    <submittedName>
        <fullName evidence="2">ABZJ_00895 family protein</fullName>
    </submittedName>
</protein>
<sequence>MFTLSRYYLWFLFFCFVYTIVTGLIAAWIPNEIAAALVTTPYLAAMITVLHIFLKRERRAPTSSERKYFTVVFLICFWLFNILGLLASLAYFSAQDPNVWQSFLSYLNHGQFLLMALGMVVLVSIPMVLITLWFYGKQAQRMALRLFGSSKK</sequence>
<comment type="caution">
    <text evidence="2">The sequence shown here is derived from an EMBL/GenBank/DDBJ whole genome shotgun (WGS) entry which is preliminary data.</text>
</comment>
<organism evidence="2 3">
    <name type="scientific">Acinetobacter rudis</name>
    <dbReference type="NCBI Taxonomy" id="632955"/>
    <lineage>
        <taxon>Bacteria</taxon>
        <taxon>Pseudomonadati</taxon>
        <taxon>Pseudomonadota</taxon>
        <taxon>Gammaproteobacteria</taxon>
        <taxon>Moraxellales</taxon>
        <taxon>Moraxellaceae</taxon>
        <taxon>Acinetobacter</taxon>
    </lineage>
</organism>
<evidence type="ECO:0000256" key="1">
    <source>
        <dbReference type="SAM" id="Phobius"/>
    </source>
</evidence>
<name>A0AAW8J6I7_9GAMM</name>
<dbReference type="NCBIfam" id="NF038216">
    <property type="entry name" value="ABZJ_00895_fam"/>
    <property type="match status" value="1"/>
</dbReference>
<evidence type="ECO:0000313" key="2">
    <source>
        <dbReference type="EMBL" id="MDQ8935053.1"/>
    </source>
</evidence>
<dbReference type="Proteomes" id="UP001243844">
    <property type="component" value="Unassembled WGS sequence"/>
</dbReference>
<evidence type="ECO:0000313" key="3">
    <source>
        <dbReference type="Proteomes" id="UP001243844"/>
    </source>
</evidence>
<reference evidence="2" key="1">
    <citation type="submission" date="2023-08" db="EMBL/GenBank/DDBJ databases">
        <title>Emergence of clinically-relevant ST2 carbapenem-resistant Acinetobacter baumannii strains in hospital sewages in Zhejiang, East of China.</title>
        <authorList>
            <person name="Kaichao C."/>
            <person name="Zhang R."/>
        </authorList>
    </citation>
    <scope>NUCLEOTIDE SEQUENCE</scope>
    <source>
        <strain evidence="2">M-RB-37</strain>
    </source>
</reference>